<sequence>MSVCKECRSACLLEDHYSGDVVCTSCGLVQSSHIIGDNINNIEANDVHIDGEINRLNITHGMKLHIMNEMQIHSISLNRSCYIIAFAYICTKNAQQVFDIKDAMKQLNLSSNKLKTIHSCIKQFDSTDRVSVIKMCIRSIGTKMKITHEIIHKACEFVDYHKKNISDIPKSSKIIASKILEKYSKKNLNYINVNFK</sequence>
<dbReference type="PROSITE" id="PS51134">
    <property type="entry name" value="ZF_TFIIB"/>
    <property type="match status" value="1"/>
</dbReference>
<feature type="domain" description="TFIIB-type" evidence="1">
    <location>
        <begin position="1"/>
        <end position="31"/>
    </location>
</feature>
<dbReference type="Gene3D" id="2.20.25.10">
    <property type="match status" value="1"/>
</dbReference>
<evidence type="ECO:0000259" key="1">
    <source>
        <dbReference type="PROSITE" id="PS51134"/>
    </source>
</evidence>
<proteinExistence type="predicted"/>
<evidence type="ECO:0000313" key="2">
    <source>
        <dbReference type="EMBL" id="QHT37277.1"/>
    </source>
</evidence>
<dbReference type="Pfam" id="PF08271">
    <property type="entry name" value="Zn_Ribbon_TF"/>
    <property type="match status" value="1"/>
</dbReference>
<name>A0A6C0F619_9ZZZZ</name>
<organism evidence="2">
    <name type="scientific">viral metagenome</name>
    <dbReference type="NCBI Taxonomy" id="1070528"/>
    <lineage>
        <taxon>unclassified sequences</taxon>
        <taxon>metagenomes</taxon>
        <taxon>organismal metagenomes</taxon>
    </lineage>
</organism>
<dbReference type="AlphaFoldDB" id="A0A6C0F619"/>
<accession>A0A6C0F619</accession>
<dbReference type="InterPro" id="IPR013137">
    <property type="entry name" value="Znf_TFIIB"/>
</dbReference>
<dbReference type="SUPFAM" id="SSF57783">
    <property type="entry name" value="Zinc beta-ribbon"/>
    <property type="match status" value="1"/>
</dbReference>
<dbReference type="EMBL" id="MN738791">
    <property type="protein sequence ID" value="QHT37277.1"/>
    <property type="molecule type" value="Genomic_DNA"/>
</dbReference>
<reference evidence="2" key="1">
    <citation type="journal article" date="2020" name="Nature">
        <title>Giant virus diversity and host interactions through global metagenomics.</title>
        <authorList>
            <person name="Schulz F."/>
            <person name="Roux S."/>
            <person name="Paez-Espino D."/>
            <person name="Jungbluth S."/>
            <person name="Walsh D.A."/>
            <person name="Denef V.J."/>
            <person name="McMahon K.D."/>
            <person name="Konstantinidis K.T."/>
            <person name="Eloe-Fadrosh E.A."/>
            <person name="Kyrpides N.C."/>
            <person name="Woyke T."/>
        </authorList>
    </citation>
    <scope>NUCLEOTIDE SEQUENCE</scope>
    <source>
        <strain evidence="2">GVMAG-S-ERX555967-131</strain>
    </source>
</reference>
<protein>
    <recommendedName>
        <fullName evidence="1">TFIIB-type domain-containing protein</fullName>
    </recommendedName>
</protein>